<organism evidence="6 7">
    <name type="scientific">Pseudonocardia xishanensis</name>
    <dbReference type="NCBI Taxonomy" id="630995"/>
    <lineage>
        <taxon>Bacteria</taxon>
        <taxon>Bacillati</taxon>
        <taxon>Actinomycetota</taxon>
        <taxon>Actinomycetes</taxon>
        <taxon>Pseudonocardiales</taxon>
        <taxon>Pseudonocardiaceae</taxon>
        <taxon>Pseudonocardia</taxon>
    </lineage>
</organism>
<evidence type="ECO:0000256" key="1">
    <source>
        <dbReference type="ARBA" id="ARBA00009437"/>
    </source>
</evidence>
<accession>A0ABP8RTQ3</accession>
<name>A0ABP8RTQ3_9PSEU</name>
<dbReference type="PRINTS" id="PR00039">
    <property type="entry name" value="HTHLYSR"/>
</dbReference>
<dbReference type="Gene3D" id="1.10.10.10">
    <property type="entry name" value="Winged helix-like DNA-binding domain superfamily/Winged helix DNA-binding domain"/>
    <property type="match status" value="1"/>
</dbReference>
<dbReference type="PANTHER" id="PTHR30126">
    <property type="entry name" value="HTH-TYPE TRANSCRIPTIONAL REGULATOR"/>
    <property type="match status" value="1"/>
</dbReference>
<keyword evidence="4" id="KW-0804">Transcription</keyword>
<dbReference type="RefSeq" id="WP_345418055.1">
    <property type="nucleotide sequence ID" value="NZ_BAABGT010000034.1"/>
</dbReference>
<dbReference type="Gene3D" id="3.40.190.290">
    <property type="match status" value="1"/>
</dbReference>
<evidence type="ECO:0000313" key="7">
    <source>
        <dbReference type="Proteomes" id="UP001501598"/>
    </source>
</evidence>
<keyword evidence="2" id="KW-0805">Transcription regulation</keyword>
<reference evidence="7" key="1">
    <citation type="journal article" date="2019" name="Int. J. Syst. Evol. Microbiol.">
        <title>The Global Catalogue of Microorganisms (GCM) 10K type strain sequencing project: providing services to taxonomists for standard genome sequencing and annotation.</title>
        <authorList>
            <consortium name="The Broad Institute Genomics Platform"/>
            <consortium name="The Broad Institute Genome Sequencing Center for Infectious Disease"/>
            <person name="Wu L."/>
            <person name="Ma J."/>
        </authorList>
    </citation>
    <scope>NUCLEOTIDE SEQUENCE [LARGE SCALE GENOMIC DNA]</scope>
    <source>
        <strain evidence="7">JCM 17906</strain>
    </source>
</reference>
<proteinExistence type="inferred from homology"/>
<keyword evidence="3" id="KW-0238">DNA-binding</keyword>
<evidence type="ECO:0000313" key="6">
    <source>
        <dbReference type="EMBL" id="GAA4547205.1"/>
    </source>
</evidence>
<dbReference type="EMBL" id="BAABGT010000034">
    <property type="protein sequence ID" value="GAA4547205.1"/>
    <property type="molecule type" value="Genomic_DNA"/>
</dbReference>
<dbReference type="Pfam" id="PF00126">
    <property type="entry name" value="HTH_1"/>
    <property type="match status" value="1"/>
</dbReference>
<dbReference type="InterPro" id="IPR000847">
    <property type="entry name" value="LysR_HTH_N"/>
</dbReference>
<comment type="caution">
    <text evidence="6">The sequence shown here is derived from an EMBL/GenBank/DDBJ whole genome shotgun (WGS) entry which is preliminary data.</text>
</comment>
<dbReference type="InterPro" id="IPR036388">
    <property type="entry name" value="WH-like_DNA-bd_sf"/>
</dbReference>
<dbReference type="PROSITE" id="PS50931">
    <property type="entry name" value="HTH_LYSR"/>
    <property type="match status" value="1"/>
</dbReference>
<sequence>MEPQLSLRRLEIFRLVVEERSVTRAAAILMIAQPAVSSQLRALEEWLGARLFIRRGNRIELTEAGERANAWAKGILAGAAELRRDVHGIESGGAGSVVAAASIGVGSYLLPGVLTRFRGRHPGAEITLNVLQPREALRQVSTGEADFAVANWDADETHTNVHTTVVRDEPIDIVVRADLGPENGVLSLEEALRLPLVAAPRVVAAQRAVDLRLGLLSDVEPNVVIRLGHPLAAKQAVIDHGWASMLPRYVVAADVAAGVLATIDVPGLDLRERIVMAWRRDKVFSKLQQTLVAGIRDELADFRRPE</sequence>
<protein>
    <submittedName>
        <fullName evidence="6">Selenium metabolism-associated LysR family transcriptional regulator</fullName>
    </submittedName>
</protein>
<dbReference type="PANTHER" id="PTHR30126:SF40">
    <property type="entry name" value="HTH-TYPE TRANSCRIPTIONAL REGULATOR GLTR"/>
    <property type="match status" value="1"/>
</dbReference>
<dbReference type="SUPFAM" id="SSF46785">
    <property type="entry name" value="Winged helix' DNA-binding domain"/>
    <property type="match status" value="1"/>
</dbReference>
<comment type="similarity">
    <text evidence="1">Belongs to the LysR transcriptional regulatory family.</text>
</comment>
<dbReference type="CDD" id="cd05466">
    <property type="entry name" value="PBP2_LTTR_substrate"/>
    <property type="match status" value="1"/>
</dbReference>
<dbReference type="InterPro" id="IPR036390">
    <property type="entry name" value="WH_DNA-bd_sf"/>
</dbReference>
<dbReference type="Proteomes" id="UP001501598">
    <property type="component" value="Unassembled WGS sequence"/>
</dbReference>
<evidence type="ECO:0000256" key="2">
    <source>
        <dbReference type="ARBA" id="ARBA00023015"/>
    </source>
</evidence>
<dbReference type="Pfam" id="PF03466">
    <property type="entry name" value="LysR_substrate"/>
    <property type="match status" value="1"/>
</dbReference>
<gene>
    <name evidence="6" type="ORF">GCM10023175_31050</name>
</gene>
<keyword evidence="7" id="KW-1185">Reference proteome</keyword>
<dbReference type="SUPFAM" id="SSF53850">
    <property type="entry name" value="Periplasmic binding protein-like II"/>
    <property type="match status" value="1"/>
</dbReference>
<feature type="domain" description="HTH lysR-type" evidence="5">
    <location>
        <begin position="5"/>
        <end position="62"/>
    </location>
</feature>
<dbReference type="InterPro" id="IPR005119">
    <property type="entry name" value="LysR_subst-bd"/>
</dbReference>
<evidence type="ECO:0000256" key="3">
    <source>
        <dbReference type="ARBA" id="ARBA00023125"/>
    </source>
</evidence>
<evidence type="ECO:0000259" key="5">
    <source>
        <dbReference type="PROSITE" id="PS50931"/>
    </source>
</evidence>
<evidence type="ECO:0000256" key="4">
    <source>
        <dbReference type="ARBA" id="ARBA00023163"/>
    </source>
</evidence>